<dbReference type="Proteomes" id="UP000291591">
    <property type="component" value="Unassembled WGS sequence"/>
</dbReference>
<evidence type="ECO:0000259" key="1">
    <source>
        <dbReference type="Pfam" id="PF01425"/>
    </source>
</evidence>
<gene>
    <name evidence="2" type="ORF">EV383_0335</name>
</gene>
<dbReference type="InterPro" id="IPR036928">
    <property type="entry name" value="AS_sf"/>
</dbReference>
<name>A0A4V2FQC6_PSEST</name>
<dbReference type="OrthoDB" id="182039at2"/>
<proteinExistence type="predicted"/>
<dbReference type="EMBL" id="SHKL01000001">
    <property type="protein sequence ID" value="RZT83530.1"/>
    <property type="molecule type" value="Genomic_DNA"/>
</dbReference>
<dbReference type="AlphaFoldDB" id="A0A4V2FQC6"/>
<reference evidence="2 3" key="1">
    <citation type="submission" date="2019-02" db="EMBL/GenBank/DDBJ databases">
        <title>Sequencing the genomes of 1000 actinobacteria strains.</title>
        <authorList>
            <person name="Klenk H.-P."/>
        </authorList>
    </citation>
    <scope>NUCLEOTIDE SEQUENCE [LARGE SCALE GENOMIC DNA]</scope>
    <source>
        <strain evidence="2 3">DSM 45779</strain>
    </source>
</reference>
<accession>A0A4V2FQC6</accession>
<dbReference type="PROSITE" id="PS00571">
    <property type="entry name" value="AMIDASES"/>
    <property type="match status" value="1"/>
</dbReference>
<evidence type="ECO:0000313" key="2">
    <source>
        <dbReference type="EMBL" id="RZT83530.1"/>
    </source>
</evidence>
<dbReference type="InterPro" id="IPR023631">
    <property type="entry name" value="Amidase_dom"/>
</dbReference>
<comment type="caution">
    <text evidence="2">The sequence shown here is derived from an EMBL/GenBank/DDBJ whole genome shotgun (WGS) entry which is preliminary data.</text>
</comment>
<dbReference type="GO" id="GO:0016740">
    <property type="term" value="F:transferase activity"/>
    <property type="evidence" value="ECO:0007669"/>
    <property type="project" value="UniProtKB-KW"/>
</dbReference>
<dbReference type="SUPFAM" id="SSF75304">
    <property type="entry name" value="Amidase signature (AS) enzymes"/>
    <property type="match status" value="1"/>
</dbReference>
<dbReference type="Pfam" id="PF01425">
    <property type="entry name" value="Amidase"/>
    <property type="match status" value="1"/>
</dbReference>
<keyword evidence="2" id="KW-0808">Transferase</keyword>
<dbReference type="InterPro" id="IPR020556">
    <property type="entry name" value="Amidase_CS"/>
</dbReference>
<dbReference type="Gene3D" id="3.90.1300.10">
    <property type="entry name" value="Amidase signature (AS) domain"/>
    <property type="match status" value="1"/>
</dbReference>
<evidence type="ECO:0000313" key="3">
    <source>
        <dbReference type="Proteomes" id="UP000291591"/>
    </source>
</evidence>
<dbReference type="PANTHER" id="PTHR11895:SF176">
    <property type="entry name" value="AMIDASE AMID-RELATED"/>
    <property type="match status" value="1"/>
</dbReference>
<sequence length="437" mass="44601">MFSLPDLVRALSDGTITPSDHVEDVLERLAGDTTNSVVTLDAEGARRRAAELTESARRGERTGPLHGVAVGVKDLIDVAGLPTRCGSQILADAPPAGADAPIVARLRAAGAVVVGKLHTHEFAYGPLGDTAATGPARNPHALTRITGGSSSGSAATLAAGHLALTIGTDTGASVRTPAALCGVVGLKPRRGVLPGDGVFPLSASFDTVGLLAPDVASAGLAWDALTGAGARDDVRGLRVGVPEDEYWHPHDPVLAAAVTAAADALDRAGAEVVAVRTPGVAELAATYPTIGGAEAYATHREWFESRRDEYRPATRDRLDAQAGTLAHAYVTAQRARRRLGDDLLAHLGARVDVVLTATTRLRATPIGAEEVDVADGGSAHVRTSMLALTSPFNLTDRPALSVPVALPADGLPAGVQLAAVGPDVTPILRAAAAVEGV</sequence>
<keyword evidence="3" id="KW-1185">Reference proteome</keyword>
<organism evidence="2 3">
    <name type="scientific">Pseudonocardia sediminis</name>
    <dbReference type="NCBI Taxonomy" id="1397368"/>
    <lineage>
        <taxon>Bacteria</taxon>
        <taxon>Bacillati</taxon>
        <taxon>Actinomycetota</taxon>
        <taxon>Actinomycetes</taxon>
        <taxon>Pseudonocardiales</taxon>
        <taxon>Pseudonocardiaceae</taxon>
        <taxon>Pseudonocardia</taxon>
    </lineage>
</organism>
<dbReference type="InterPro" id="IPR000120">
    <property type="entry name" value="Amidase"/>
</dbReference>
<protein>
    <submittedName>
        <fullName evidence="2">Aspartyl-tRNA(Asn)/glutamyl-tRNA(Gln) amidotransferase subunit A</fullName>
    </submittedName>
</protein>
<dbReference type="PANTHER" id="PTHR11895">
    <property type="entry name" value="TRANSAMIDASE"/>
    <property type="match status" value="1"/>
</dbReference>
<feature type="domain" description="Amidase" evidence="1">
    <location>
        <begin position="22"/>
        <end position="419"/>
    </location>
</feature>
<dbReference type="RefSeq" id="WP_130288270.1">
    <property type="nucleotide sequence ID" value="NZ_SHKL01000001.1"/>
</dbReference>